<evidence type="ECO:0000259" key="1">
    <source>
        <dbReference type="PROSITE" id="PS50943"/>
    </source>
</evidence>
<sequence>MAAHQENQLTQELFDQLVSEKLKLIRVEADVTQDRMGEMIGISKKTLVQVEKGRQTLGFTGAALVALLFRNGEIMQSLFGESVVEIIDLVASNGKSKVWYKTMGGKVWWTEVRRSGDFIVQKHIVTGHHRIIDQNWYLHYYSLNPVEALKRLKELEK</sequence>
<name>A0ABV9Q437_9BACL</name>
<proteinExistence type="predicted"/>
<keyword evidence="3" id="KW-1185">Reference proteome</keyword>
<dbReference type="SUPFAM" id="SSF47413">
    <property type="entry name" value="lambda repressor-like DNA-binding domains"/>
    <property type="match status" value="1"/>
</dbReference>
<dbReference type="PROSITE" id="PS50943">
    <property type="entry name" value="HTH_CROC1"/>
    <property type="match status" value="1"/>
</dbReference>
<dbReference type="RefSeq" id="WP_380026516.1">
    <property type="nucleotide sequence ID" value="NZ_JBHSHC010000108.1"/>
</dbReference>
<comment type="caution">
    <text evidence="2">The sequence shown here is derived from an EMBL/GenBank/DDBJ whole genome shotgun (WGS) entry which is preliminary data.</text>
</comment>
<organism evidence="2 3">
    <name type="scientific">Effusibacillus consociatus</name>
    <dbReference type="NCBI Taxonomy" id="1117041"/>
    <lineage>
        <taxon>Bacteria</taxon>
        <taxon>Bacillati</taxon>
        <taxon>Bacillota</taxon>
        <taxon>Bacilli</taxon>
        <taxon>Bacillales</taxon>
        <taxon>Alicyclobacillaceae</taxon>
        <taxon>Effusibacillus</taxon>
    </lineage>
</organism>
<dbReference type="InterPro" id="IPR010982">
    <property type="entry name" value="Lambda_DNA-bd_dom_sf"/>
</dbReference>
<dbReference type="InterPro" id="IPR001387">
    <property type="entry name" value="Cro/C1-type_HTH"/>
</dbReference>
<reference evidence="3" key="1">
    <citation type="journal article" date="2019" name="Int. J. Syst. Evol. Microbiol.">
        <title>The Global Catalogue of Microorganisms (GCM) 10K type strain sequencing project: providing services to taxonomists for standard genome sequencing and annotation.</title>
        <authorList>
            <consortium name="The Broad Institute Genomics Platform"/>
            <consortium name="The Broad Institute Genome Sequencing Center for Infectious Disease"/>
            <person name="Wu L."/>
            <person name="Ma J."/>
        </authorList>
    </citation>
    <scope>NUCLEOTIDE SEQUENCE [LARGE SCALE GENOMIC DNA]</scope>
    <source>
        <strain evidence="3">WYCCWR 12678</strain>
    </source>
</reference>
<protein>
    <submittedName>
        <fullName evidence="2">Helix-turn-helix transcriptional regulator</fullName>
    </submittedName>
</protein>
<dbReference type="Gene3D" id="1.10.260.40">
    <property type="entry name" value="lambda repressor-like DNA-binding domains"/>
    <property type="match status" value="1"/>
</dbReference>
<evidence type="ECO:0000313" key="3">
    <source>
        <dbReference type="Proteomes" id="UP001596002"/>
    </source>
</evidence>
<accession>A0ABV9Q437</accession>
<dbReference type="EMBL" id="JBHSHC010000108">
    <property type="protein sequence ID" value="MFC4768564.1"/>
    <property type="molecule type" value="Genomic_DNA"/>
</dbReference>
<dbReference type="Proteomes" id="UP001596002">
    <property type="component" value="Unassembled WGS sequence"/>
</dbReference>
<feature type="domain" description="HTH cro/C1-type" evidence="1">
    <location>
        <begin position="22"/>
        <end position="54"/>
    </location>
</feature>
<gene>
    <name evidence="2" type="ORF">ACFO8Q_14560</name>
</gene>
<evidence type="ECO:0000313" key="2">
    <source>
        <dbReference type="EMBL" id="MFC4768564.1"/>
    </source>
</evidence>
<dbReference type="CDD" id="cd00093">
    <property type="entry name" value="HTH_XRE"/>
    <property type="match status" value="1"/>
</dbReference>